<dbReference type="eggNOG" id="arCOG05396">
    <property type="taxonomic scope" value="Archaea"/>
</dbReference>
<protein>
    <recommendedName>
        <fullName evidence="4">DUF1634 domain-containing protein</fullName>
    </recommendedName>
</protein>
<dbReference type="GeneID" id="6165191"/>
<dbReference type="HOGENOM" id="CLU_140339_1_0_2"/>
<dbReference type="AlphaFoldDB" id="B1Y8N3"/>
<evidence type="ECO:0000313" key="2">
    <source>
        <dbReference type="EMBL" id="ACB40112.1"/>
    </source>
</evidence>
<accession>B1Y8N3</accession>
<sequence length="119" mass="12346">MELEDAIVVVMRVGLAASVALLLAGLLLLGAGPDASAVASLRSPVNSSLYPPARLAANLPSHPAVALLFMGLAVLLITPLVRVALAVAEFVRERDVIYTALTIFVLAMLIISLVLPGHV</sequence>
<keyword evidence="3" id="KW-1185">Reference proteome</keyword>
<evidence type="ECO:0000256" key="1">
    <source>
        <dbReference type="SAM" id="Phobius"/>
    </source>
</evidence>
<organism evidence="2 3">
    <name type="scientific">Pyrobaculum neutrophilum (strain DSM 2338 / JCM 9278 / NBRC 100436 / V24Sta)</name>
    <name type="common">Thermoproteus neutrophilus</name>
    <dbReference type="NCBI Taxonomy" id="444157"/>
    <lineage>
        <taxon>Archaea</taxon>
        <taxon>Thermoproteota</taxon>
        <taxon>Thermoprotei</taxon>
        <taxon>Thermoproteales</taxon>
        <taxon>Thermoproteaceae</taxon>
        <taxon>Pyrobaculum</taxon>
    </lineage>
</organism>
<evidence type="ECO:0008006" key="4">
    <source>
        <dbReference type="Google" id="ProtNLM"/>
    </source>
</evidence>
<dbReference type="STRING" id="444157.Tneu_1183"/>
<keyword evidence="1" id="KW-0472">Membrane</keyword>
<name>B1Y8N3_PYRNV</name>
<keyword evidence="1" id="KW-1133">Transmembrane helix</keyword>
<dbReference type="Pfam" id="PF07843">
    <property type="entry name" value="DUF1634"/>
    <property type="match status" value="1"/>
</dbReference>
<dbReference type="InterPro" id="IPR012861">
    <property type="entry name" value="DUF1634"/>
</dbReference>
<feature type="transmembrane region" description="Helical" evidence="1">
    <location>
        <begin position="96"/>
        <end position="115"/>
    </location>
</feature>
<proteinExistence type="predicted"/>
<reference evidence="2" key="1">
    <citation type="submission" date="2008-03" db="EMBL/GenBank/DDBJ databases">
        <title>Complete sequence of Thermoproteus neutrophilus V24Sta.</title>
        <authorList>
            <consortium name="US DOE Joint Genome Institute"/>
            <person name="Copeland A."/>
            <person name="Lucas S."/>
            <person name="Lapidus A."/>
            <person name="Glavina del Rio T."/>
            <person name="Dalin E."/>
            <person name="Tice H."/>
            <person name="Bruce D."/>
            <person name="Goodwin L."/>
            <person name="Pitluck S."/>
            <person name="Sims D."/>
            <person name="Brettin T."/>
            <person name="Detter J.C."/>
            <person name="Han C."/>
            <person name="Kuske C.R."/>
            <person name="Schmutz J."/>
            <person name="Larimer F."/>
            <person name="Land M."/>
            <person name="Hauser L."/>
            <person name="Kyrpides N."/>
            <person name="Mikhailova N."/>
            <person name="Biddle J.F."/>
            <person name="Zhang Z."/>
            <person name="Fitz-Gibbon S.T."/>
            <person name="Lowe T.M."/>
            <person name="Saltikov C."/>
            <person name="House C.H."/>
            <person name="Richardson P."/>
        </authorList>
    </citation>
    <scope>NUCLEOTIDE SEQUENCE [LARGE SCALE GENOMIC DNA]</scope>
    <source>
        <strain evidence="2">V24Sta</strain>
    </source>
</reference>
<keyword evidence="1" id="KW-0812">Transmembrane</keyword>
<evidence type="ECO:0000313" key="3">
    <source>
        <dbReference type="Proteomes" id="UP000001694"/>
    </source>
</evidence>
<dbReference type="KEGG" id="tne:Tneu_1183"/>
<gene>
    <name evidence="2" type="ordered locus">Tneu_1183</name>
</gene>
<feature type="transmembrane region" description="Helical" evidence="1">
    <location>
        <begin position="63"/>
        <end position="84"/>
    </location>
</feature>
<dbReference type="EMBL" id="CP001014">
    <property type="protein sequence ID" value="ACB40112.1"/>
    <property type="molecule type" value="Genomic_DNA"/>
</dbReference>
<dbReference type="Proteomes" id="UP000001694">
    <property type="component" value="Chromosome"/>
</dbReference>
<dbReference type="RefSeq" id="WP_012350531.1">
    <property type="nucleotide sequence ID" value="NC_010525.1"/>
</dbReference>
<dbReference type="OrthoDB" id="56431at2157"/>